<name>A0ABR9P078_9ACTN</name>
<accession>A0ABR9P078</accession>
<evidence type="ECO:0000256" key="3">
    <source>
        <dbReference type="ARBA" id="ARBA00023002"/>
    </source>
</evidence>
<evidence type="ECO:0000259" key="5">
    <source>
        <dbReference type="Pfam" id="PF00296"/>
    </source>
</evidence>
<sequence length="326" mass="35214">MPNVPPGPRPFRFGVLAAGAVDAQGWRRTARLVESLGYSSLLFPDHQDKDWGPLVSLAVAAEHTSHLRLGTLMLAAGLRSVPLLYKEMATLDIVSGGRTEVGLGAGWYVQDYLRAGVKMAPPRERIDLLEESAEVFTRLWEESAASLRGRHLQIDGAVGRPQPVQDKAPLTIGGGGERVLGVAARHASIINIGAVLSSGGKDTRFGASATADRFDERVRLIRELTAACVSPPELQCLAFAAAVTEQRDRYARRVLSPMFGLPPEEALESPLAVVGSVEQICDTLLERRERFGITYWVIPANQAEVFAPVVARLTSAERSSALMGVE</sequence>
<feature type="domain" description="Luciferase-like" evidence="5">
    <location>
        <begin position="22"/>
        <end position="293"/>
    </location>
</feature>
<dbReference type="NCBIfam" id="TIGR03621">
    <property type="entry name" value="F420_MSMEG_2516"/>
    <property type="match status" value="1"/>
</dbReference>
<proteinExistence type="predicted"/>
<dbReference type="Proteomes" id="UP000806528">
    <property type="component" value="Unassembled WGS sequence"/>
</dbReference>
<dbReference type="RefSeq" id="WP_193119887.1">
    <property type="nucleotide sequence ID" value="NZ_JADBGI010000001.1"/>
</dbReference>
<keyword evidence="4" id="KW-0503">Monooxygenase</keyword>
<dbReference type="InterPro" id="IPR050172">
    <property type="entry name" value="SsuD_RutA_monooxygenase"/>
</dbReference>
<evidence type="ECO:0000313" key="7">
    <source>
        <dbReference type="Proteomes" id="UP000806528"/>
    </source>
</evidence>
<organism evidence="6 7">
    <name type="scientific">Nocardiopsis coralli</name>
    <dbReference type="NCBI Taxonomy" id="2772213"/>
    <lineage>
        <taxon>Bacteria</taxon>
        <taxon>Bacillati</taxon>
        <taxon>Actinomycetota</taxon>
        <taxon>Actinomycetes</taxon>
        <taxon>Streptosporangiales</taxon>
        <taxon>Nocardiopsidaceae</taxon>
        <taxon>Nocardiopsis</taxon>
    </lineage>
</organism>
<gene>
    <name evidence="6" type="ORF">IDM40_00700</name>
</gene>
<evidence type="ECO:0000313" key="6">
    <source>
        <dbReference type="EMBL" id="MBE2997225.1"/>
    </source>
</evidence>
<reference evidence="6 7" key="1">
    <citation type="submission" date="2020-09" db="EMBL/GenBank/DDBJ databases">
        <title>Diversity and distribution of actinomycetes associated with coral in the coast of Hainan.</title>
        <authorList>
            <person name="Li F."/>
        </authorList>
    </citation>
    <scope>NUCLEOTIDE SEQUENCE [LARGE SCALE GENOMIC DNA]</scope>
    <source>
        <strain evidence="6 7">HNM0947</strain>
    </source>
</reference>
<evidence type="ECO:0000256" key="2">
    <source>
        <dbReference type="ARBA" id="ARBA00022643"/>
    </source>
</evidence>
<comment type="caution">
    <text evidence="6">The sequence shown here is derived from an EMBL/GenBank/DDBJ whole genome shotgun (WGS) entry which is preliminary data.</text>
</comment>
<keyword evidence="3" id="KW-0560">Oxidoreductase</keyword>
<protein>
    <submittedName>
        <fullName evidence="6">TIGR03621 family F420-dependent LLM class oxidoreductase</fullName>
    </submittedName>
</protein>
<keyword evidence="1" id="KW-0285">Flavoprotein</keyword>
<dbReference type="SUPFAM" id="SSF51679">
    <property type="entry name" value="Bacterial luciferase-like"/>
    <property type="match status" value="1"/>
</dbReference>
<dbReference type="InterPro" id="IPR011251">
    <property type="entry name" value="Luciferase-like_dom"/>
</dbReference>
<dbReference type="InterPro" id="IPR036661">
    <property type="entry name" value="Luciferase-like_sf"/>
</dbReference>
<evidence type="ECO:0000256" key="4">
    <source>
        <dbReference type="ARBA" id="ARBA00023033"/>
    </source>
</evidence>
<dbReference type="EMBL" id="JADBGI010000001">
    <property type="protein sequence ID" value="MBE2997225.1"/>
    <property type="molecule type" value="Genomic_DNA"/>
</dbReference>
<evidence type="ECO:0000256" key="1">
    <source>
        <dbReference type="ARBA" id="ARBA00022630"/>
    </source>
</evidence>
<keyword evidence="7" id="KW-1185">Reference proteome</keyword>
<dbReference type="InterPro" id="IPR019923">
    <property type="entry name" value="Lucif-like_OxRdtase_MSMEG_2516"/>
</dbReference>
<dbReference type="Pfam" id="PF00296">
    <property type="entry name" value="Bac_luciferase"/>
    <property type="match status" value="1"/>
</dbReference>
<dbReference type="PANTHER" id="PTHR42847:SF4">
    <property type="entry name" value="ALKANESULFONATE MONOOXYGENASE-RELATED"/>
    <property type="match status" value="1"/>
</dbReference>
<keyword evidence="2" id="KW-0288">FMN</keyword>
<dbReference type="Gene3D" id="3.20.20.30">
    <property type="entry name" value="Luciferase-like domain"/>
    <property type="match status" value="1"/>
</dbReference>
<dbReference type="PANTHER" id="PTHR42847">
    <property type="entry name" value="ALKANESULFONATE MONOOXYGENASE"/>
    <property type="match status" value="1"/>
</dbReference>